<gene>
    <name evidence="4" type="ORF">RNC47_30940</name>
</gene>
<evidence type="ECO:0000313" key="4">
    <source>
        <dbReference type="EMBL" id="MDT0322738.1"/>
    </source>
</evidence>
<dbReference type="Pfam" id="PF10708">
    <property type="entry name" value="DUF2510"/>
    <property type="match status" value="1"/>
</dbReference>
<accession>A0ABU2M0F0</accession>
<comment type="caution">
    <text evidence="4">The sequence shown here is derived from an EMBL/GenBank/DDBJ whole genome shotgun (WGS) entry which is preliminary data.</text>
</comment>
<keyword evidence="2" id="KW-1133">Transmembrane helix</keyword>
<evidence type="ECO:0000313" key="5">
    <source>
        <dbReference type="Proteomes" id="UP001183420"/>
    </source>
</evidence>
<keyword evidence="2" id="KW-0472">Membrane</keyword>
<feature type="compositionally biased region" description="Pro residues" evidence="1">
    <location>
        <begin position="57"/>
        <end position="72"/>
    </location>
</feature>
<organism evidence="4 5">
    <name type="scientific">Streptomyces millisiae</name>
    <dbReference type="NCBI Taxonomy" id="3075542"/>
    <lineage>
        <taxon>Bacteria</taxon>
        <taxon>Bacillati</taxon>
        <taxon>Actinomycetota</taxon>
        <taxon>Actinomycetes</taxon>
        <taxon>Kitasatosporales</taxon>
        <taxon>Streptomycetaceae</taxon>
        <taxon>Streptomyces</taxon>
    </lineage>
</organism>
<reference evidence="5" key="1">
    <citation type="submission" date="2023-07" db="EMBL/GenBank/DDBJ databases">
        <title>30 novel species of actinomycetes from the DSMZ collection.</title>
        <authorList>
            <person name="Nouioui I."/>
        </authorList>
    </citation>
    <scope>NUCLEOTIDE SEQUENCE [LARGE SCALE GENOMIC DNA]</scope>
    <source>
        <strain evidence="5">DSM 44918</strain>
    </source>
</reference>
<dbReference type="EMBL" id="JAVREM010000071">
    <property type="protein sequence ID" value="MDT0322738.1"/>
    <property type="molecule type" value="Genomic_DNA"/>
</dbReference>
<feature type="region of interest" description="Disordered" evidence="1">
    <location>
        <begin position="1"/>
        <end position="75"/>
    </location>
</feature>
<evidence type="ECO:0000256" key="1">
    <source>
        <dbReference type="SAM" id="MobiDB-lite"/>
    </source>
</evidence>
<keyword evidence="2" id="KW-0812">Transmembrane</keyword>
<keyword evidence="5" id="KW-1185">Reference proteome</keyword>
<dbReference type="RefSeq" id="WP_311603516.1">
    <property type="nucleotide sequence ID" value="NZ_JAVREM010000071.1"/>
</dbReference>
<dbReference type="Proteomes" id="UP001183420">
    <property type="component" value="Unassembled WGS sequence"/>
</dbReference>
<evidence type="ECO:0000259" key="3">
    <source>
        <dbReference type="Pfam" id="PF10708"/>
    </source>
</evidence>
<dbReference type="InterPro" id="IPR018929">
    <property type="entry name" value="DUF2510"/>
</dbReference>
<evidence type="ECO:0000256" key="2">
    <source>
        <dbReference type="SAM" id="Phobius"/>
    </source>
</evidence>
<protein>
    <submittedName>
        <fullName evidence="4">DUF2510 domain-containing protein</fullName>
    </submittedName>
</protein>
<feature type="region of interest" description="Disordered" evidence="1">
    <location>
        <begin position="118"/>
        <end position="143"/>
    </location>
</feature>
<feature type="compositionally biased region" description="Basic and acidic residues" evidence="1">
    <location>
        <begin position="12"/>
        <end position="24"/>
    </location>
</feature>
<feature type="compositionally biased region" description="Low complexity" evidence="1">
    <location>
        <begin position="35"/>
        <end position="50"/>
    </location>
</feature>
<proteinExistence type="predicted"/>
<feature type="domain" description="DUF2510" evidence="3">
    <location>
        <begin position="5"/>
        <end position="40"/>
    </location>
</feature>
<sequence>MTMPPGWYRDPSQGEDRPALERWWDGSSWTERTRPPGGEPTAASPTATAPDHGWPAAAPPTPLVPPPPVPPRPGKRGGRVAMLIGGALVLAGLLVAVPLLLDEDGRDAGGVAGDAFERFAGPPGEGEERPEREGGSGAGDGFTEAQVGGAALPVPEGWEEGRMDGGVSVTIGGYPCPTDADLQCVDAGALLMAVPGVAGVTPEQLAAGDIPSNEQDSYGEAYGGITDSQDVLDEPVTVAGQQGHRVRTRVTTGAGTEAYVESVAFPAPDGSDALLLLRIGCDLGPEAPDPDVLDRFVQDVRAVAGGPGTEV</sequence>
<name>A0ABU2M0F0_9ACTN</name>
<feature type="transmembrane region" description="Helical" evidence="2">
    <location>
        <begin position="80"/>
        <end position="101"/>
    </location>
</feature>